<evidence type="ECO:0000256" key="6">
    <source>
        <dbReference type="ARBA" id="ARBA00022670"/>
    </source>
</evidence>
<dbReference type="GO" id="GO:0043171">
    <property type="term" value="P:peptide catabolic process"/>
    <property type="evidence" value="ECO:0007669"/>
    <property type="project" value="UniProtKB-UniRule"/>
</dbReference>
<evidence type="ECO:0000313" key="15">
    <source>
        <dbReference type="EMBL" id="WEY85434.1"/>
    </source>
</evidence>
<feature type="binding site" evidence="11 13">
    <location>
        <position position="199"/>
    </location>
    <ligand>
        <name>Zn(2+)</name>
        <dbReference type="ChEBI" id="CHEBI:29105"/>
        <label>1</label>
    </ligand>
</feature>
<keyword evidence="4 11" id="KW-0031">Aminopeptidase</keyword>
<dbReference type="InterPro" id="IPR036264">
    <property type="entry name" value="Bact_exopeptidase_dim_dom"/>
</dbReference>
<dbReference type="Pfam" id="PF01546">
    <property type="entry name" value="Peptidase_M20"/>
    <property type="match status" value="1"/>
</dbReference>
<accession>A0AAX3RS18</accession>
<sequence length="410" mass="45522">MKEEIIERFTTYVKVDTQSDESVDTCPSTPGQLTLGNMLVDELKSIGMQDAAIDENGYVMATLPSNTEKDVPTIGFLAHVDTATDFTGKNVNPQIIESYDGKDIVLNKQLQVTLSPDQFPELSGYKGHTLITTDGTTLLGADNKAGIAEIMTAMDYLIKHPEIKHGTIRVAFTPDEEIGRGPHKFDVKRFNASFAYTVDGGPLGELEYESFNAAAAKITIKGNNVHPGTAKGKMINSAKIAMKLNSLLPADEAPEYTEGYEGFYHLLSIQGDIEETKLHYIIRDFDKENFQNRKETMKRAVEELQNEYGQDRILLDMNDQYYNMREKIEPVIEIVNIAKQAMENLGIEPKISPIRGGTDGSQLSYMGLPTPNIFTGGENFHGKFEYISVDNMVKAVNVIVEIAKQFEAQA</sequence>
<dbReference type="GO" id="GO:0008237">
    <property type="term" value="F:metallopeptidase activity"/>
    <property type="evidence" value="ECO:0007669"/>
    <property type="project" value="UniProtKB-KW"/>
</dbReference>
<dbReference type="GO" id="GO:0005829">
    <property type="term" value="C:cytosol"/>
    <property type="evidence" value="ECO:0007669"/>
    <property type="project" value="TreeGrafter"/>
</dbReference>
<dbReference type="InterPro" id="IPR011650">
    <property type="entry name" value="Peptidase_M20_dimer"/>
</dbReference>
<organism evidence="15 16">
    <name type="scientific">Bacillus subtilis</name>
    <dbReference type="NCBI Taxonomy" id="1423"/>
    <lineage>
        <taxon>Bacteria</taxon>
        <taxon>Bacillati</taxon>
        <taxon>Bacillota</taxon>
        <taxon>Bacilli</taxon>
        <taxon>Bacillales</taxon>
        <taxon>Bacillaceae</taxon>
        <taxon>Bacillus</taxon>
    </lineage>
</organism>
<dbReference type="InterPro" id="IPR001261">
    <property type="entry name" value="ArgE/DapE_CS"/>
</dbReference>
<dbReference type="InterPro" id="IPR002933">
    <property type="entry name" value="Peptidase_M20"/>
</dbReference>
<dbReference type="PIRSF" id="PIRSF037215">
    <property type="entry name" value="Peptidase_M20B"/>
    <property type="match status" value="1"/>
</dbReference>
<dbReference type="FunFam" id="3.30.70.360:FF:000002">
    <property type="entry name" value="Peptidase T"/>
    <property type="match status" value="1"/>
</dbReference>
<feature type="active site" evidence="11 12">
    <location>
        <position position="81"/>
    </location>
</feature>
<dbReference type="NCBIfam" id="NF003976">
    <property type="entry name" value="PRK05469.1"/>
    <property type="match status" value="1"/>
</dbReference>
<keyword evidence="6 11" id="KW-0645">Protease</keyword>
<protein>
    <recommendedName>
        <fullName evidence="11">Peptidase T</fullName>
        <ecNumber evidence="11">3.4.11.4</ecNumber>
    </recommendedName>
    <alternativeName>
        <fullName evidence="11">Aminotripeptidase</fullName>
        <shortName evidence="11">Tripeptidase</shortName>
    </alternativeName>
    <alternativeName>
        <fullName evidence="11">Tripeptide aminopeptidase</fullName>
    </alternativeName>
</protein>
<dbReference type="SUPFAM" id="SSF53187">
    <property type="entry name" value="Zn-dependent exopeptidases"/>
    <property type="match status" value="1"/>
</dbReference>
<evidence type="ECO:0000256" key="2">
    <source>
        <dbReference type="ARBA" id="ARBA00004496"/>
    </source>
</evidence>
<feature type="active site" description="Proton acceptor" evidence="11 12">
    <location>
        <position position="176"/>
    </location>
</feature>
<evidence type="ECO:0000256" key="10">
    <source>
        <dbReference type="ARBA" id="ARBA00023049"/>
    </source>
</evidence>
<dbReference type="EC" id="3.4.11.4" evidence="11"/>
<dbReference type="PROSITE" id="PS00759">
    <property type="entry name" value="ARGE_DAPE_CPG2_2"/>
    <property type="match status" value="1"/>
</dbReference>
<keyword evidence="7 11" id="KW-0479">Metal-binding</keyword>
<comment type="cofactor">
    <cofactor evidence="11 13">
        <name>Zn(2+)</name>
        <dbReference type="ChEBI" id="CHEBI:29105"/>
    </cofactor>
    <text evidence="11 13">Binds 2 Zn(2+) ions per subunit.</text>
</comment>
<dbReference type="GO" id="GO:0006508">
    <property type="term" value="P:proteolysis"/>
    <property type="evidence" value="ECO:0007669"/>
    <property type="project" value="UniProtKB-UniRule"/>
</dbReference>
<feature type="domain" description="Peptidase M20 dimerisation" evidence="14">
    <location>
        <begin position="208"/>
        <end position="311"/>
    </location>
</feature>
<keyword evidence="9 11" id="KW-0862">Zinc</keyword>
<evidence type="ECO:0000256" key="12">
    <source>
        <dbReference type="PIRSR" id="PIRSR037215-1"/>
    </source>
</evidence>
<keyword evidence="10 11" id="KW-0482">Metalloprotease</keyword>
<dbReference type="PANTHER" id="PTHR42994">
    <property type="entry name" value="PEPTIDASE T"/>
    <property type="match status" value="1"/>
</dbReference>
<dbReference type="Gene3D" id="3.40.630.10">
    <property type="entry name" value="Zn peptidases"/>
    <property type="match status" value="1"/>
</dbReference>
<dbReference type="PROSITE" id="PS00758">
    <property type="entry name" value="ARGE_DAPE_CPG2_1"/>
    <property type="match status" value="1"/>
</dbReference>
<evidence type="ECO:0000256" key="9">
    <source>
        <dbReference type="ARBA" id="ARBA00022833"/>
    </source>
</evidence>
<keyword evidence="8 11" id="KW-0378">Hydrolase</keyword>
<dbReference type="AlphaFoldDB" id="A0AAX3RS18"/>
<evidence type="ECO:0000256" key="13">
    <source>
        <dbReference type="PIRSR" id="PIRSR037215-2"/>
    </source>
</evidence>
<comment type="subcellular location">
    <subcellularLocation>
        <location evidence="2 11">Cytoplasm</location>
    </subcellularLocation>
</comment>
<evidence type="ECO:0000256" key="3">
    <source>
        <dbReference type="ARBA" id="ARBA00009692"/>
    </source>
</evidence>
<evidence type="ECO:0000256" key="8">
    <source>
        <dbReference type="ARBA" id="ARBA00022801"/>
    </source>
</evidence>
<evidence type="ECO:0000256" key="1">
    <source>
        <dbReference type="ARBA" id="ARBA00000870"/>
    </source>
</evidence>
<evidence type="ECO:0000313" key="16">
    <source>
        <dbReference type="Proteomes" id="UP001214898"/>
    </source>
</evidence>
<dbReference type="HAMAP" id="MF_00550">
    <property type="entry name" value="Aminopeptidase_M20"/>
    <property type="match status" value="1"/>
</dbReference>
<proteinExistence type="inferred from homology"/>
<dbReference type="EMBL" id="CP120576">
    <property type="protein sequence ID" value="WEY85434.1"/>
    <property type="molecule type" value="Genomic_DNA"/>
</dbReference>
<dbReference type="SUPFAM" id="SSF55031">
    <property type="entry name" value="Bacterial exopeptidase dimerisation domain"/>
    <property type="match status" value="1"/>
</dbReference>
<comment type="function">
    <text evidence="11">Cleaves the N-terminal amino acid of tripeptides.</text>
</comment>
<dbReference type="GO" id="GO:0008270">
    <property type="term" value="F:zinc ion binding"/>
    <property type="evidence" value="ECO:0007669"/>
    <property type="project" value="UniProtKB-UniRule"/>
</dbReference>
<evidence type="ECO:0000256" key="5">
    <source>
        <dbReference type="ARBA" id="ARBA00022490"/>
    </source>
</evidence>
<feature type="binding site" evidence="11 13">
    <location>
        <position position="177"/>
    </location>
    <ligand>
        <name>Zn(2+)</name>
        <dbReference type="ChEBI" id="CHEBI:29105"/>
        <label>2</label>
    </ligand>
</feature>
<dbReference type="NCBIfam" id="NF009920">
    <property type="entry name" value="PRK13381.1"/>
    <property type="match status" value="1"/>
</dbReference>
<keyword evidence="5 11" id="KW-0963">Cytoplasm</keyword>
<comment type="catalytic activity">
    <reaction evidence="1 11">
        <text>Release of the N-terminal residue from a tripeptide.</text>
        <dbReference type="EC" id="3.4.11.4"/>
    </reaction>
</comment>
<comment type="similarity">
    <text evidence="3 11">Belongs to the peptidase M20B family.</text>
</comment>
<dbReference type="NCBIfam" id="TIGR01882">
    <property type="entry name" value="peptidase-T"/>
    <property type="match status" value="1"/>
</dbReference>
<feature type="binding site" evidence="11 13">
    <location>
        <position position="142"/>
    </location>
    <ligand>
        <name>Zn(2+)</name>
        <dbReference type="ChEBI" id="CHEBI:29105"/>
        <label>2</label>
    </ligand>
</feature>
<dbReference type="InterPro" id="IPR010161">
    <property type="entry name" value="Peptidase_M20B"/>
</dbReference>
<evidence type="ECO:0000256" key="7">
    <source>
        <dbReference type="ARBA" id="ARBA00022723"/>
    </source>
</evidence>
<reference evidence="15" key="1">
    <citation type="submission" date="2025-02" db="EMBL/GenBank/DDBJ databases">
        <title>Complete genome sequences of 52 Bacillus and Priestia strains isolated from West-African fermentations and 26 reference strains from the DSMZ collection.</title>
        <authorList>
            <person name="Wiedenbein E.S."/>
            <person name="Canoy T.S."/>
            <person name="Hui Y."/>
            <person name="Parkouda C."/>
            <person name="Dawende C."/>
            <person name="Ametefe E."/>
            <person name="Jespersen L."/>
            <person name="Nielsen D.S."/>
        </authorList>
    </citation>
    <scope>NUCLEOTIDE SEQUENCE</scope>
    <source>
        <strain evidence="15">PRO56</strain>
    </source>
</reference>
<name>A0AAX3RS18_BACIU</name>
<dbReference type="Proteomes" id="UP001214898">
    <property type="component" value="Chromosome"/>
</dbReference>
<feature type="binding site" evidence="11 13">
    <location>
        <position position="79"/>
    </location>
    <ligand>
        <name>Zn(2+)</name>
        <dbReference type="ChEBI" id="CHEBI:29105"/>
        <label>1</label>
    </ligand>
</feature>
<dbReference type="CDD" id="cd03892">
    <property type="entry name" value="M20_peptT"/>
    <property type="match status" value="1"/>
</dbReference>
<dbReference type="PANTHER" id="PTHR42994:SF1">
    <property type="entry name" value="PEPTIDASE T"/>
    <property type="match status" value="1"/>
</dbReference>
<feature type="binding site" evidence="11 13">
    <location>
        <position position="381"/>
    </location>
    <ligand>
        <name>Zn(2+)</name>
        <dbReference type="ChEBI" id="CHEBI:29105"/>
        <label>2</label>
    </ligand>
</feature>
<evidence type="ECO:0000259" key="14">
    <source>
        <dbReference type="Pfam" id="PF07687"/>
    </source>
</evidence>
<gene>
    <name evidence="11 15" type="primary">pepT</name>
    <name evidence="15" type="ORF">P5633_04325</name>
</gene>
<dbReference type="Pfam" id="PF07687">
    <property type="entry name" value="M20_dimer"/>
    <property type="match status" value="1"/>
</dbReference>
<dbReference type="Gene3D" id="3.30.70.360">
    <property type="match status" value="1"/>
</dbReference>
<feature type="binding site" evidence="11 13">
    <location>
        <position position="142"/>
    </location>
    <ligand>
        <name>Zn(2+)</name>
        <dbReference type="ChEBI" id="CHEBI:29105"/>
        <label>1</label>
    </ligand>
</feature>
<evidence type="ECO:0000256" key="11">
    <source>
        <dbReference type="HAMAP-Rule" id="MF_00550"/>
    </source>
</evidence>
<evidence type="ECO:0000256" key="4">
    <source>
        <dbReference type="ARBA" id="ARBA00022438"/>
    </source>
</evidence>
<dbReference type="GO" id="GO:0045148">
    <property type="term" value="F:tripeptide aminopeptidase activity"/>
    <property type="evidence" value="ECO:0007669"/>
    <property type="project" value="UniProtKB-UniRule"/>
</dbReference>